<dbReference type="FunFam" id="1.10.510.10:FF:000997">
    <property type="entry name" value="Kinase, AGC NDR"/>
    <property type="match status" value="1"/>
</dbReference>
<evidence type="ECO:0000256" key="8">
    <source>
        <dbReference type="ARBA" id="ARBA00048679"/>
    </source>
</evidence>
<evidence type="ECO:0000256" key="7">
    <source>
        <dbReference type="ARBA" id="ARBA00047899"/>
    </source>
</evidence>
<keyword evidence="3" id="KW-0808">Transferase</keyword>
<dbReference type="GO" id="GO:0005524">
    <property type="term" value="F:ATP binding"/>
    <property type="evidence" value="ECO:0007669"/>
    <property type="project" value="UniProtKB-KW"/>
</dbReference>
<comment type="catalytic activity">
    <reaction evidence="8">
        <text>L-seryl-[protein] + ATP = O-phospho-L-seryl-[protein] + ADP + H(+)</text>
        <dbReference type="Rhea" id="RHEA:17989"/>
        <dbReference type="Rhea" id="RHEA-COMP:9863"/>
        <dbReference type="Rhea" id="RHEA-COMP:11604"/>
        <dbReference type="ChEBI" id="CHEBI:15378"/>
        <dbReference type="ChEBI" id="CHEBI:29999"/>
        <dbReference type="ChEBI" id="CHEBI:30616"/>
        <dbReference type="ChEBI" id="CHEBI:83421"/>
        <dbReference type="ChEBI" id="CHEBI:456216"/>
        <dbReference type="EC" id="2.7.11.1"/>
    </reaction>
</comment>
<sequence length="507" mass="58944">MKVIRKSDMLRNSQEGHLRAERDFLVAAEGSRWVVPLAASFQDLNSLYLVMEYMPGGDFLGLLIRDNVLPEPVAKWYIAEMILCIEEAHALRWIHRDVKPDNFLISASGHLKISDFGLAFDGHWSHDQSYFNNHRYSLMSKLGINVEGDSLDRKEARTAANVVKHRLNGRHERNSSNSSESDGVLNWRNRYGNRTFARSVVGTSQYMAPEVVKGELYDGRCDWWSVGVILYECLYGHTPFFSDGGRQQTKMNIVAHKSTFAFPSKPVVSRRCQDLMRSIIQDKDSRLCSKRYKMNDILGAGSNREYSGRSVYPHDAEDIKSHKWFRDIQWEYIHMMTPPFVPRIKAMDDTHYFDEEEPISDISDSKSASPAPEEEVDEALRKFNREIQILARGYIARPYDSTRLRKVEKEIDNFVMTDEQKEYLKSFVKHYCRKEKKRPRDKLLRDRETSSKVLELRKRSAFLGYTYRRFRGGRQIIGRSGNCVHMPVNASNSTAKKVWYRARLSIH</sequence>
<dbReference type="SMART" id="SM00133">
    <property type="entry name" value="S_TK_X"/>
    <property type="match status" value="1"/>
</dbReference>
<dbReference type="GO" id="GO:0004674">
    <property type="term" value="F:protein serine/threonine kinase activity"/>
    <property type="evidence" value="ECO:0007669"/>
    <property type="project" value="UniProtKB-KW"/>
</dbReference>
<dbReference type="Gene3D" id="3.30.200.20">
    <property type="entry name" value="Phosphorylase Kinase, domain 1"/>
    <property type="match status" value="1"/>
</dbReference>
<dbReference type="SMART" id="SM00220">
    <property type="entry name" value="S_TKc"/>
    <property type="match status" value="1"/>
</dbReference>
<comment type="caution">
    <text evidence="11">The sequence shown here is derived from an EMBL/GenBank/DDBJ whole genome shotgun (WGS) entry which is preliminary data.</text>
</comment>
<evidence type="ECO:0000256" key="1">
    <source>
        <dbReference type="ARBA" id="ARBA00012513"/>
    </source>
</evidence>
<evidence type="ECO:0000259" key="9">
    <source>
        <dbReference type="PROSITE" id="PS50011"/>
    </source>
</evidence>
<dbReference type="Gene3D" id="1.10.510.10">
    <property type="entry name" value="Transferase(Phosphotransferase) domain 1"/>
    <property type="match status" value="1"/>
</dbReference>
<keyword evidence="2" id="KW-0723">Serine/threonine-protein kinase</keyword>
<evidence type="ECO:0000313" key="11">
    <source>
        <dbReference type="EMBL" id="KAG9238654.1"/>
    </source>
</evidence>
<dbReference type="PROSITE" id="PS50096">
    <property type="entry name" value="IQ"/>
    <property type="match status" value="1"/>
</dbReference>
<dbReference type="Pfam" id="PF00069">
    <property type="entry name" value="Pkinase"/>
    <property type="match status" value="2"/>
</dbReference>
<dbReference type="InterPro" id="IPR011009">
    <property type="entry name" value="Kinase-like_dom_sf"/>
</dbReference>
<organism evidence="11 12">
    <name type="scientific">Amylocarpus encephaloides</name>
    <dbReference type="NCBI Taxonomy" id="45428"/>
    <lineage>
        <taxon>Eukaryota</taxon>
        <taxon>Fungi</taxon>
        <taxon>Dikarya</taxon>
        <taxon>Ascomycota</taxon>
        <taxon>Pezizomycotina</taxon>
        <taxon>Leotiomycetes</taxon>
        <taxon>Helotiales</taxon>
        <taxon>Helotiales incertae sedis</taxon>
        <taxon>Amylocarpus</taxon>
    </lineage>
</organism>
<keyword evidence="12" id="KW-1185">Reference proteome</keyword>
<protein>
    <recommendedName>
        <fullName evidence="1">non-specific serine/threonine protein kinase</fullName>
        <ecNumber evidence="1">2.7.11.1</ecNumber>
    </recommendedName>
</protein>
<reference evidence="11" key="1">
    <citation type="journal article" date="2021" name="IMA Fungus">
        <title>Genomic characterization of three marine fungi, including Emericellopsis atlantica sp. nov. with signatures of a generalist lifestyle and marine biomass degradation.</title>
        <authorList>
            <person name="Hagestad O.C."/>
            <person name="Hou L."/>
            <person name="Andersen J.H."/>
            <person name="Hansen E.H."/>
            <person name="Altermark B."/>
            <person name="Li C."/>
            <person name="Kuhnert E."/>
            <person name="Cox R.J."/>
            <person name="Crous P.W."/>
            <person name="Spatafora J.W."/>
            <person name="Lail K."/>
            <person name="Amirebrahimi M."/>
            <person name="Lipzen A."/>
            <person name="Pangilinan J."/>
            <person name="Andreopoulos W."/>
            <person name="Hayes R.D."/>
            <person name="Ng V."/>
            <person name="Grigoriev I.V."/>
            <person name="Jackson S.A."/>
            <person name="Sutton T.D.S."/>
            <person name="Dobson A.D.W."/>
            <person name="Rama T."/>
        </authorList>
    </citation>
    <scope>NUCLEOTIDE SEQUENCE</scope>
    <source>
        <strain evidence="11">TRa018bII</strain>
    </source>
</reference>
<evidence type="ECO:0000313" key="12">
    <source>
        <dbReference type="Proteomes" id="UP000824998"/>
    </source>
</evidence>
<dbReference type="PROSITE" id="PS50011">
    <property type="entry name" value="PROTEIN_KINASE_DOM"/>
    <property type="match status" value="1"/>
</dbReference>
<dbReference type="Proteomes" id="UP000824998">
    <property type="component" value="Unassembled WGS sequence"/>
</dbReference>
<keyword evidence="6" id="KW-0067">ATP-binding</keyword>
<dbReference type="PANTHER" id="PTHR24356:SF400">
    <property type="entry name" value="SERINE_THREONINE-PROTEIN KINASE CBK1"/>
    <property type="match status" value="1"/>
</dbReference>
<keyword evidence="5 11" id="KW-0418">Kinase</keyword>
<evidence type="ECO:0000259" key="10">
    <source>
        <dbReference type="PROSITE" id="PS51285"/>
    </source>
</evidence>
<dbReference type="PANTHER" id="PTHR24356">
    <property type="entry name" value="SERINE/THREONINE-PROTEIN KINASE"/>
    <property type="match status" value="1"/>
</dbReference>
<name>A0A9P7YRK2_9HELO</name>
<dbReference type="EC" id="2.7.11.1" evidence="1"/>
<feature type="domain" description="Protein kinase" evidence="9">
    <location>
        <begin position="1"/>
        <end position="298"/>
    </location>
</feature>
<dbReference type="SUPFAM" id="SSF56112">
    <property type="entry name" value="Protein kinase-like (PK-like)"/>
    <property type="match status" value="1"/>
</dbReference>
<keyword evidence="4" id="KW-0547">Nucleotide-binding</keyword>
<accession>A0A9P7YRK2</accession>
<comment type="catalytic activity">
    <reaction evidence="7">
        <text>L-threonyl-[protein] + ATP = O-phospho-L-threonyl-[protein] + ADP + H(+)</text>
        <dbReference type="Rhea" id="RHEA:46608"/>
        <dbReference type="Rhea" id="RHEA-COMP:11060"/>
        <dbReference type="Rhea" id="RHEA-COMP:11605"/>
        <dbReference type="ChEBI" id="CHEBI:15378"/>
        <dbReference type="ChEBI" id="CHEBI:30013"/>
        <dbReference type="ChEBI" id="CHEBI:30616"/>
        <dbReference type="ChEBI" id="CHEBI:61977"/>
        <dbReference type="ChEBI" id="CHEBI:456216"/>
        <dbReference type="EC" id="2.7.11.1"/>
    </reaction>
</comment>
<dbReference type="InterPro" id="IPR000719">
    <property type="entry name" value="Prot_kinase_dom"/>
</dbReference>
<dbReference type="InterPro" id="IPR050236">
    <property type="entry name" value="Ser_Thr_kinase_AGC"/>
</dbReference>
<evidence type="ECO:0000256" key="5">
    <source>
        <dbReference type="ARBA" id="ARBA00022777"/>
    </source>
</evidence>
<evidence type="ECO:0000256" key="4">
    <source>
        <dbReference type="ARBA" id="ARBA00022741"/>
    </source>
</evidence>
<dbReference type="InterPro" id="IPR000961">
    <property type="entry name" value="AGC-kinase_C"/>
</dbReference>
<proteinExistence type="predicted"/>
<evidence type="ECO:0000256" key="3">
    <source>
        <dbReference type="ARBA" id="ARBA00022679"/>
    </source>
</evidence>
<evidence type="ECO:0000256" key="2">
    <source>
        <dbReference type="ARBA" id="ARBA00022527"/>
    </source>
</evidence>
<dbReference type="EMBL" id="MU251367">
    <property type="protein sequence ID" value="KAG9238654.1"/>
    <property type="molecule type" value="Genomic_DNA"/>
</dbReference>
<dbReference type="PROSITE" id="PS51285">
    <property type="entry name" value="AGC_KINASE_CTER"/>
    <property type="match status" value="1"/>
</dbReference>
<evidence type="ECO:0000256" key="6">
    <source>
        <dbReference type="ARBA" id="ARBA00022840"/>
    </source>
</evidence>
<dbReference type="OrthoDB" id="3638488at2759"/>
<gene>
    <name evidence="11" type="ORF">BJ875DRAFT_24279</name>
</gene>
<feature type="domain" description="AGC-kinase C-terminal" evidence="10">
    <location>
        <begin position="326"/>
        <end position="477"/>
    </location>
</feature>
<dbReference type="AlphaFoldDB" id="A0A9P7YRK2"/>
<dbReference type="GO" id="GO:0035556">
    <property type="term" value="P:intracellular signal transduction"/>
    <property type="evidence" value="ECO:0007669"/>
    <property type="project" value="TreeGrafter"/>
</dbReference>